<keyword evidence="4 13" id="KW-0328">Glycosyltransferase</keyword>
<dbReference type="GO" id="GO:0006493">
    <property type="term" value="P:protein O-linked glycosylation"/>
    <property type="evidence" value="ECO:0007669"/>
    <property type="project" value="TreeGrafter"/>
</dbReference>
<keyword evidence="9 13" id="KW-0333">Golgi apparatus</keyword>
<dbReference type="FunFam" id="3.90.550.50:FF:000001">
    <property type="entry name" value="Hexosyltransferase"/>
    <property type="match status" value="1"/>
</dbReference>
<evidence type="ECO:0000256" key="1">
    <source>
        <dbReference type="ARBA" id="ARBA00004323"/>
    </source>
</evidence>
<comment type="caution">
    <text evidence="14">The sequence shown here is derived from an EMBL/GenBank/DDBJ whole genome shotgun (WGS) entry which is preliminary data.</text>
</comment>
<sequence>MLPLTSQCGIESWGEPRPSLVATVSMRCHQDHRRGLVPWGKVTMALVRLRLVLKRSRRSVVHIFAKEPFRHGANQYLSILNSSDYILVPRKGCEDIDPFVIILVSSSPGQRRARSIIRRTWASVTSASGKQIKTVFLLGRRNGQKMQDSLASEHAVFDDLVQKGFFDSYVNLTLKTLMGFQWVSEHCPRAEYIMKTDSDVFVNVWRLVRLLLEASDLPFPLYTGSIHSADKPTRNPLSKYYVSWAEYPEKVFPPFCPGWSYILSAEIAPALLAIAPLLPPLKLEDVFVGLCLEQLGVEPTSLGYLGNFLENVAHDVCLYRSLVSSHGVRPRIMQAVWTSIQSSKHHRCLVNDQ</sequence>
<evidence type="ECO:0000256" key="10">
    <source>
        <dbReference type="ARBA" id="ARBA00023098"/>
    </source>
</evidence>
<dbReference type="EC" id="2.4.1.-" evidence="13"/>
<evidence type="ECO:0000256" key="3">
    <source>
        <dbReference type="ARBA" id="ARBA00008661"/>
    </source>
</evidence>
<keyword evidence="15" id="KW-1185">Reference proteome</keyword>
<evidence type="ECO:0000313" key="15">
    <source>
        <dbReference type="Proteomes" id="UP001066276"/>
    </source>
</evidence>
<dbReference type="GO" id="GO:0000139">
    <property type="term" value="C:Golgi membrane"/>
    <property type="evidence" value="ECO:0007669"/>
    <property type="project" value="UniProtKB-SubCell"/>
</dbReference>
<evidence type="ECO:0000256" key="6">
    <source>
        <dbReference type="ARBA" id="ARBA00022692"/>
    </source>
</evidence>
<evidence type="ECO:0000313" key="14">
    <source>
        <dbReference type="EMBL" id="KAJ1122439.1"/>
    </source>
</evidence>
<protein>
    <recommendedName>
        <fullName evidence="13">Hexosyltransferase</fullName>
        <ecNumber evidence="13">2.4.1.-</ecNumber>
    </recommendedName>
</protein>
<dbReference type="Proteomes" id="UP001066276">
    <property type="component" value="Chromosome 7"/>
</dbReference>
<name>A0AAV7P5L3_PLEWA</name>
<dbReference type="AlphaFoldDB" id="A0AAV7P5L3"/>
<evidence type="ECO:0000256" key="13">
    <source>
        <dbReference type="RuleBase" id="RU363063"/>
    </source>
</evidence>
<proteinExistence type="inferred from homology"/>
<dbReference type="GO" id="GO:0006629">
    <property type="term" value="P:lipid metabolic process"/>
    <property type="evidence" value="ECO:0007669"/>
    <property type="project" value="UniProtKB-KW"/>
</dbReference>
<keyword evidence="7" id="KW-0735">Signal-anchor</keyword>
<reference evidence="14" key="1">
    <citation type="journal article" date="2022" name="bioRxiv">
        <title>Sequencing and chromosome-scale assembly of the giantPleurodeles waltlgenome.</title>
        <authorList>
            <person name="Brown T."/>
            <person name="Elewa A."/>
            <person name="Iarovenko S."/>
            <person name="Subramanian E."/>
            <person name="Araus A.J."/>
            <person name="Petzold A."/>
            <person name="Susuki M."/>
            <person name="Suzuki K.-i.T."/>
            <person name="Hayashi T."/>
            <person name="Toyoda A."/>
            <person name="Oliveira C."/>
            <person name="Osipova E."/>
            <person name="Leigh N.D."/>
            <person name="Simon A."/>
            <person name="Yun M.H."/>
        </authorList>
    </citation>
    <scope>NUCLEOTIDE SEQUENCE</scope>
    <source>
        <strain evidence="14">20211129_DDA</strain>
        <tissue evidence="14">Liver</tissue>
    </source>
</reference>
<evidence type="ECO:0000256" key="7">
    <source>
        <dbReference type="ARBA" id="ARBA00022968"/>
    </source>
</evidence>
<gene>
    <name evidence="14" type="ORF">NDU88_000926</name>
</gene>
<evidence type="ECO:0000256" key="5">
    <source>
        <dbReference type="ARBA" id="ARBA00022679"/>
    </source>
</evidence>
<evidence type="ECO:0000256" key="9">
    <source>
        <dbReference type="ARBA" id="ARBA00023034"/>
    </source>
</evidence>
<organism evidence="14 15">
    <name type="scientific">Pleurodeles waltl</name>
    <name type="common">Iberian ribbed newt</name>
    <dbReference type="NCBI Taxonomy" id="8319"/>
    <lineage>
        <taxon>Eukaryota</taxon>
        <taxon>Metazoa</taxon>
        <taxon>Chordata</taxon>
        <taxon>Craniata</taxon>
        <taxon>Vertebrata</taxon>
        <taxon>Euteleostomi</taxon>
        <taxon>Amphibia</taxon>
        <taxon>Batrachia</taxon>
        <taxon>Caudata</taxon>
        <taxon>Salamandroidea</taxon>
        <taxon>Salamandridae</taxon>
        <taxon>Pleurodelinae</taxon>
        <taxon>Pleurodeles</taxon>
    </lineage>
</organism>
<keyword evidence="5" id="KW-0808">Transferase</keyword>
<comment type="pathway">
    <text evidence="2">Protein modification; protein glycosylation.</text>
</comment>
<dbReference type="EMBL" id="JANPWB010000011">
    <property type="protein sequence ID" value="KAJ1122439.1"/>
    <property type="molecule type" value="Genomic_DNA"/>
</dbReference>
<evidence type="ECO:0000256" key="4">
    <source>
        <dbReference type="ARBA" id="ARBA00022676"/>
    </source>
</evidence>
<dbReference type="GO" id="GO:0016758">
    <property type="term" value="F:hexosyltransferase activity"/>
    <property type="evidence" value="ECO:0007669"/>
    <property type="project" value="InterPro"/>
</dbReference>
<keyword evidence="12" id="KW-0325">Glycoprotein</keyword>
<comment type="subcellular location">
    <subcellularLocation>
        <location evidence="1 13">Golgi apparatus membrane</location>
        <topology evidence="1 13">Single-pass type II membrane protein</topology>
    </subcellularLocation>
</comment>
<keyword evidence="6" id="KW-0812">Transmembrane</keyword>
<evidence type="ECO:0000256" key="11">
    <source>
        <dbReference type="ARBA" id="ARBA00023136"/>
    </source>
</evidence>
<accession>A0AAV7P5L3</accession>
<keyword evidence="11" id="KW-0472">Membrane</keyword>
<dbReference type="Pfam" id="PF01762">
    <property type="entry name" value="Galactosyl_T"/>
    <property type="match status" value="1"/>
</dbReference>
<keyword evidence="10" id="KW-0443">Lipid metabolism</keyword>
<dbReference type="PANTHER" id="PTHR11214:SF3">
    <property type="entry name" value="BETA-1,3-GALACTOSYLTRANSFERASE 6"/>
    <property type="match status" value="1"/>
</dbReference>
<dbReference type="Gene3D" id="3.90.550.50">
    <property type="match status" value="1"/>
</dbReference>
<evidence type="ECO:0000256" key="8">
    <source>
        <dbReference type="ARBA" id="ARBA00022989"/>
    </source>
</evidence>
<comment type="similarity">
    <text evidence="3 13">Belongs to the glycosyltransferase 31 family.</text>
</comment>
<dbReference type="InterPro" id="IPR002659">
    <property type="entry name" value="Glyco_trans_31"/>
</dbReference>
<dbReference type="PANTHER" id="PTHR11214">
    <property type="entry name" value="BETA-1,3-N-ACETYLGLUCOSAMINYLTRANSFERASE"/>
    <property type="match status" value="1"/>
</dbReference>
<evidence type="ECO:0000256" key="2">
    <source>
        <dbReference type="ARBA" id="ARBA00004922"/>
    </source>
</evidence>
<evidence type="ECO:0000256" key="12">
    <source>
        <dbReference type="ARBA" id="ARBA00023180"/>
    </source>
</evidence>
<keyword evidence="8" id="KW-1133">Transmembrane helix</keyword>